<evidence type="ECO:0000256" key="14">
    <source>
        <dbReference type="ARBA" id="ARBA00023316"/>
    </source>
</evidence>
<keyword evidence="9 16" id="KW-0521">NADP</keyword>
<evidence type="ECO:0000256" key="15">
    <source>
        <dbReference type="ARBA" id="ARBA00048914"/>
    </source>
</evidence>
<dbReference type="GO" id="GO:0008762">
    <property type="term" value="F:UDP-N-acetylmuramate dehydrogenase activity"/>
    <property type="evidence" value="ECO:0007669"/>
    <property type="project" value="UniProtKB-UniRule"/>
</dbReference>
<dbReference type="InterPro" id="IPR036635">
    <property type="entry name" value="MurB_C_sf"/>
</dbReference>
<dbReference type="GO" id="GO:0008360">
    <property type="term" value="P:regulation of cell shape"/>
    <property type="evidence" value="ECO:0007669"/>
    <property type="project" value="UniProtKB-KW"/>
</dbReference>
<evidence type="ECO:0000256" key="7">
    <source>
        <dbReference type="ARBA" id="ARBA00022630"/>
    </source>
</evidence>
<evidence type="ECO:0000256" key="6">
    <source>
        <dbReference type="ARBA" id="ARBA00022618"/>
    </source>
</evidence>
<evidence type="ECO:0000256" key="11">
    <source>
        <dbReference type="ARBA" id="ARBA00022984"/>
    </source>
</evidence>
<feature type="domain" description="FAD-binding PCMH-type" evidence="17">
    <location>
        <begin position="53"/>
        <end position="218"/>
    </location>
</feature>
<keyword evidence="11 16" id="KW-0573">Peptidoglycan synthesis</keyword>
<dbReference type="EC" id="1.3.1.98" evidence="16"/>
<dbReference type="AlphaFoldDB" id="A0A7X2P2Q8"/>
<dbReference type="NCBIfam" id="NF010480">
    <property type="entry name" value="PRK13905.1"/>
    <property type="match status" value="1"/>
</dbReference>
<gene>
    <name evidence="16 18" type="primary">murB</name>
    <name evidence="18" type="ORF">FYJ57_06085</name>
</gene>
<keyword evidence="5 16" id="KW-0963">Cytoplasm</keyword>
<dbReference type="InterPro" id="IPR016166">
    <property type="entry name" value="FAD-bd_PCMH"/>
</dbReference>
<dbReference type="PANTHER" id="PTHR21071:SF4">
    <property type="entry name" value="UDP-N-ACETYLENOLPYRUVOYLGLUCOSAMINE REDUCTASE"/>
    <property type="match status" value="1"/>
</dbReference>
<comment type="function">
    <text evidence="2 16">Cell wall formation.</text>
</comment>
<keyword evidence="10 16" id="KW-0133">Cell shape</keyword>
<evidence type="ECO:0000256" key="3">
    <source>
        <dbReference type="ARBA" id="ARBA00004496"/>
    </source>
</evidence>
<evidence type="ECO:0000313" key="18">
    <source>
        <dbReference type="EMBL" id="MST66304.1"/>
    </source>
</evidence>
<evidence type="ECO:0000256" key="12">
    <source>
        <dbReference type="ARBA" id="ARBA00023002"/>
    </source>
</evidence>
<dbReference type="InterPro" id="IPR011601">
    <property type="entry name" value="MurB_C"/>
</dbReference>
<evidence type="ECO:0000256" key="13">
    <source>
        <dbReference type="ARBA" id="ARBA00023306"/>
    </source>
</evidence>
<dbReference type="GO" id="GO:0009252">
    <property type="term" value="P:peptidoglycan biosynthetic process"/>
    <property type="evidence" value="ECO:0007669"/>
    <property type="project" value="UniProtKB-UniRule"/>
</dbReference>
<keyword evidence="13 16" id="KW-0131">Cell cycle</keyword>
<dbReference type="PROSITE" id="PS51387">
    <property type="entry name" value="FAD_PCMH"/>
    <property type="match status" value="1"/>
</dbReference>
<dbReference type="InterPro" id="IPR036318">
    <property type="entry name" value="FAD-bd_PCMH-like_sf"/>
</dbReference>
<keyword evidence="6 16" id="KW-0132">Cell division</keyword>
<dbReference type="GO" id="GO:0071555">
    <property type="term" value="P:cell wall organization"/>
    <property type="evidence" value="ECO:0007669"/>
    <property type="project" value="UniProtKB-KW"/>
</dbReference>
<dbReference type="InterPro" id="IPR003170">
    <property type="entry name" value="MurB"/>
</dbReference>
<evidence type="ECO:0000259" key="17">
    <source>
        <dbReference type="PROSITE" id="PS51387"/>
    </source>
</evidence>
<dbReference type="GO" id="GO:0071949">
    <property type="term" value="F:FAD binding"/>
    <property type="evidence" value="ECO:0007669"/>
    <property type="project" value="InterPro"/>
</dbReference>
<comment type="subcellular location">
    <subcellularLocation>
        <location evidence="3 16">Cytoplasm</location>
    </subcellularLocation>
</comment>
<dbReference type="Gene3D" id="3.30.465.10">
    <property type="match status" value="1"/>
</dbReference>
<keyword evidence="19" id="KW-1185">Reference proteome</keyword>
<comment type="cofactor">
    <cofactor evidence="1 16">
        <name>FAD</name>
        <dbReference type="ChEBI" id="CHEBI:57692"/>
    </cofactor>
</comment>
<evidence type="ECO:0000256" key="5">
    <source>
        <dbReference type="ARBA" id="ARBA00022490"/>
    </source>
</evidence>
<evidence type="ECO:0000256" key="9">
    <source>
        <dbReference type="ARBA" id="ARBA00022857"/>
    </source>
</evidence>
<keyword evidence="14 16" id="KW-0961">Cell wall biogenesis/degradation</keyword>
<dbReference type="NCBIfam" id="TIGR00179">
    <property type="entry name" value="murB"/>
    <property type="match status" value="1"/>
</dbReference>
<evidence type="ECO:0000256" key="8">
    <source>
        <dbReference type="ARBA" id="ARBA00022827"/>
    </source>
</evidence>
<dbReference type="InterPro" id="IPR016167">
    <property type="entry name" value="FAD-bd_PCMH_sub1"/>
</dbReference>
<dbReference type="HAMAP" id="MF_00037">
    <property type="entry name" value="MurB"/>
    <property type="match status" value="1"/>
</dbReference>
<feature type="active site" description="Proton donor" evidence="16">
    <location>
        <position position="247"/>
    </location>
</feature>
<dbReference type="InterPro" id="IPR006094">
    <property type="entry name" value="Oxid_FAD_bind_N"/>
</dbReference>
<proteinExistence type="inferred from homology"/>
<evidence type="ECO:0000256" key="2">
    <source>
        <dbReference type="ARBA" id="ARBA00003921"/>
    </source>
</evidence>
<name>A0A7X2P2Q8_9FIRM</name>
<dbReference type="EMBL" id="VUMS01000009">
    <property type="protein sequence ID" value="MST66304.1"/>
    <property type="molecule type" value="Genomic_DNA"/>
</dbReference>
<keyword evidence="7 16" id="KW-0285">Flavoprotein</keyword>
<dbReference type="UniPathway" id="UPA00219"/>
<dbReference type="Gene3D" id="3.30.43.10">
    <property type="entry name" value="Uridine Diphospho-n-acetylenolpyruvylglucosamine Reductase, domain 2"/>
    <property type="match status" value="1"/>
</dbReference>
<evidence type="ECO:0000256" key="1">
    <source>
        <dbReference type="ARBA" id="ARBA00001974"/>
    </source>
</evidence>
<dbReference type="Gene3D" id="3.90.78.10">
    <property type="entry name" value="UDP-N-acetylenolpyruvoylglucosamine reductase, C-terminal domain"/>
    <property type="match status" value="1"/>
</dbReference>
<dbReference type="Pfam" id="PF01565">
    <property type="entry name" value="FAD_binding_4"/>
    <property type="match status" value="1"/>
</dbReference>
<dbReference type="PANTHER" id="PTHR21071">
    <property type="entry name" value="UDP-N-ACETYLENOLPYRUVOYLGLUCOSAMINE REDUCTASE"/>
    <property type="match status" value="1"/>
</dbReference>
<keyword evidence="8 16" id="KW-0274">FAD</keyword>
<protein>
    <recommendedName>
        <fullName evidence="16">UDP-N-acetylenolpyruvoylglucosamine reductase</fullName>
        <ecNumber evidence="16">1.3.1.98</ecNumber>
    </recommendedName>
    <alternativeName>
        <fullName evidence="16">UDP-N-acetylmuramate dehydrogenase</fullName>
    </alternativeName>
</protein>
<evidence type="ECO:0000313" key="19">
    <source>
        <dbReference type="Proteomes" id="UP000440513"/>
    </source>
</evidence>
<evidence type="ECO:0000256" key="10">
    <source>
        <dbReference type="ARBA" id="ARBA00022960"/>
    </source>
</evidence>
<dbReference type="Proteomes" id="UP000440513">
    <property type="component" value="Unassembled WGS sequence"/>
</dbReference>
<evidence type="ECO:0000256" key="4">
    <source>
        <dbReference type="ARBA" id="ARBA00004752"/>
    </source>
</evidence>
<sequence>MCKCQRDRYKDPATENEKVINLREEVIKRLEQTVGNDQFLRNEPMKKHITFRVGGPAACFLMPSTKEQIEEIVHICQEEKTPCFILGNGSNLLVSDQGYDGAVLQIYKNMNQVAVNGEQLQVQAGALLSAIARKALDAGLTGMEFAAGIPGTLGGAVVMNAGAYGGEMKDILESVTVLTPKGEQKKLYKEELQLGYRTSVVKEKGYIVLEAVLNLKKGDPEAIKSRMDELKEQRVTKQPLEYPSAGSTFKRPEGYFAGKLIQDAGLRGYQVGGAQVSEKHCGFVINKENATATDVVNLIHDVQRIVYEKFQVQLDTEVKFLGEF</sequence>
<keyword evidence="12 16" id="KW-0560">Oxidoreductase</keyword>
<dbReference type="Pfam" id="PF02873">
    <property type="entry name" value="MurB_C"/>
    <property type="match status" value="1"/>
</dbReference>
<dbReference type="SUPFAM" id="SSF56194">
    <property type="entry name" value="Uridine diphospho-N-Acetylenolpyruvylglucosamine reductase, MurB, C-terminal domain"/>
    <property type="match status" value="1"/>
</dbReference>
<comment type="catalytic activity">
    <reaction evidence="15 16">
        <text>UDP-N-acetyl-alpha-D-muramate + NADP(+) = UDP-N-acetyl-3-O-(1-carboxyvinyl)-alpha-D-glucosamine + NADPH + H(+)</text>
        <dbReference type="Rhea" id="RHEA:12248"/>
        <dbReference type="ChEBI" id="CHEBI:15378"/>
        <dbReference type="ChEBI" id="CHEBI:57783"/>
        <dbReference type="ChEBI" id="CHEBI:58349"/>
        <dbReference type="ChEBI" id="CHEBI:68483"/>
        <dbReference type="ChEBI" id="CHEBI:70757"/>
        <dbReference type="EC" id="1.3.1.98"/>
    </reaction>
</comment>
<organism evidence="18 19">
    <name type="scientific">Oliverpabstia intestinalis</name>
    <dbReference type="NCBI Taxonomy" id="2606633"/>
    <lineage>
        <taxon>Bacteria</taxon>
        <taxon>Bacillati</taxon>
        <taxon>Bacillota</taxon>
        <taxon>Clostridia</taxon>
        <taxon>Lachnospirales</taxon>
        <taxon>Lachnospiraceae</taxon>
        <taxon>Oliverpabstia</taxon>
    </lineage>
</organism>
<evidence type="ECO:0000256" key="16">
    <source>
        <dbReference type="HAMAP-Rule" id="MF_00037"/>
    </source>
</evidence>
<feature type="active site" evidence="16">
    <location>
        <position position="317"/>
    </location>
</feature>
<accession>A0A7X2P2Q8</accession>
<comment type="similarity">
    <text evidence="16">Belongs to the MurB family.</text>
</comment>
<comment type="caution">
    <text evidence="18">The sequence shown here is derived from an EMBL/GenBank/DDBJ whole genome shotgun (WGS) entry which is preliminary data.</text>
</comment>
<comment type="pathway">
    <text evidence="4 16">Cell wall biogenesis; peptidoglycan biosynthesis.</text>
</comment>
<dbReference type="InterPro" id="IPR016169">
    <property type="entry name" value="FAD-bd_PCMH_sub2"/>
</dbReference>
<feature type="active site" evidence="16">
    <location>
        <position position="197"/>
    </location>
</feature>
<dbReference type="SUPFAM" id="SSF56176">
    <property type="entry name" value="FAD-binding/transporter-associated domain-like"/>
    <property type="match status" value="1"/>
</dbReference>
<dbReference type="GO" id="GO:0005829">
    <property type="term" value="C:cytosol"/>
    <property type="evidence" value="ECO:0007669"/>
    <property type="project" value="TreeGrafter"/>
</dbReference>
<dbReference type="GO" id="GO:0051301">
    <property type="term" value="P:cell division"/>
    <property type="evidence" value="ECO:0007669"/>
    <property type="project" value="UniProtKB-KW"/>
</dbReference>
<reference evidence="18 19" key="1">
    <citation type="submission" date="2019-08" db="EMBL/GenBank/DDBJ databases">
        <title>In-depth cultivation of the pig gut microbiome towards novel bacterial diversity and tailored functional studies.</title>
        <authorList>
            <person name="Wylensek D."/>
            <person name="Hitch T.C.A."/>
            <person name="Clavel T."/>
        </authorList>
    </citation>
    <scope>NUCLEOTIDE SEQUENCE [LARGE SCALE GENOMIC DNA]</scope>
    <source>
        <strain evidence="18 19">BSM-380-WT-5A</strain>
    </source>
</reference>